<evidence type="ECO:0000256" key="1">
    <source>
        <dbReference type="SAM" id="MobiDB-lite"/>
    </source>
</evidence>
<evidence type="ECO:0000313" key="2">
    <source>
        <dbReference type="EMBL" id="MBB5796257.1"/>
    </source>
</evidence>
<feature type="region of interest" description="Disordered" evidence="1">
    <location>
        <begin position="31"/>
        <end position="50"/>
    </location>
</feature>
<accession>A0A7W9LUF1</accession>
<protein>
    <submittedName>
        <fullName evidence="2">Uncharacterized protein</fullName>
    </submittedName>
</protein>
<proteinExistence type="predicted"/>
<organism evidence="2 3">
    <name type="scientific">Streptomyces caelestis</name>
    <dbReference type="NCBI Taxonomy" id="36816"/>
    <lineage>
        <taxon>Bacteria</taxon>
        <taxon>Bacillati</taxon>
        <taxon>Actinomycetota</taxon>
        <taxon>Actinomycetes</taxon>
        <taxon>Kitasatosporales</taxon>
        <taxon>Streptomycetaceae</taxon>
        <taxon>Streptomyces</taxon>
    </lineage>
</organism>
<evidence type="ECO:0000313" key="3">
    <source>
        <dbReference type="Proteomes" id="UP000590647"/>
    </source>
</evidence>
<keyword evidence="3" id="KW-1185">Reference proteome</keyword>
<comment type="caution">
    <text evidence="2">The sequence shown here is derived from an EMBL/GenBank/DDBJ whole genome shotgun (WGS) entry which is preliminary data.</text>
</comment>
<reference evidence="2 3" key="1">
    <citation type="submission" date="2020-08" db="EMBL/GenBank/DDBJ databases">
        <title>Sequencing the genomes of 1000 actinobacteria strains.</title>
        <authorList>
            <person name="Klenk H.-P."/>
        </authorList>
    </citation>
    <scope>NUCLEOTIDE SEQUENCE [LARGE SCALE GENOMIC DNA]</scope>
    <source>
        <strain evidence="2 3">DSM 40084</strain>
    </source>
</reference>
<gene>
    <name evidence="2" type="ORF">HDA41_004221</name>
</gene>
<dbReference type="Proteomes" id="UP000590647">
    <property type="component" value="Unassembled WGS sequence"/>
</dbReference>
<feature type="compositionally biased region" description="Basic and acidic residues" evidence="1">
    <location>
        <begin position="34"/>
        <end position="50"/>
    </location>
</feature>
<name>A0A7W9LUF1_9ACTN</name>
<dbReference type="EMBL" id="JACHNE010000001">
    <property type="protein sequence ID" value="MBB5796257.1"/>
    <property type="molecule type" value="Genomic_DNA"/>
</dbReference>
<dbReference type="AlphaFoldDB" id="A0A7W9LUF1"/>
<sequence>MSRSRVLAYLLAGAVAVVMFVVAVIQGPLGTKGTETKGTDTKGTGRERQKEPFTIAVVTRDIGQDRAGAARVALDELRDLLRTNKAEGELPLEFVGVAPGDGMTIDMLRRDHPRLVAVIADDPALDGRDELGVRMPVVGTCRWENPPGLSNSFRWTVAPDITEVGWQVRAYVGKKHRAQQLIVFGAYGTDAAEAEQLGKGEPGPAWDGPRPPPTAVHIDRPGQMTAPELRSALSGGRGDAVYLAGSRSSLTDDLRALARAGFRGPVLYAPGLLNTCVRAEPEDPGQVPDGITLYRVGTAGPGAVRAEDCFTVDTEHCPYFLRLPDRPGALEEYEAAQTLIRVYRTVWVDGRGTAPSDPEEMASALHGSLNGQIVRGISGWFEVGGPPGASYTLSFGHDIWLERWAAGKGRWTVLGPVSAEYT</sequence>
<dbReference type="RefSeq" id="WP_184986075.1">
    <property type="nucleotide sequence ID" value="NZ_JACHNE010000001.1"/>
</dbReference>